<feature type="domain" description="Sodium/calcium exchanger membrane region" evidence="6">
    <location>
        <begin position="170"/>
        <end position="311"/>
    </location>
</feature>
<evidence type="ECO:0000256" key="3">
    <source>
        <dbReference type="ARBA" id="ARBA00022989"/>
    </source>
</evidence>
<feature type="domain" description="Sodium/calcium exchanger membrane region" evidence="6">
    <location>
        <begin position="5"/>
        <end position="144"/>
    </location>
</feature>
<feature type="transmembrane region" description="Helical" evidence="5">
    <location>
        <begin position="171"/>
        <end position="192"/>
    </location>
</feature>
<organism evidence="7 8">
    <name type="scientific">Halomonas tibetensis</name>
    <dbReference type="NCBI Taxonomy" id="2259590"/>
    <lineage>
        <taxon>Bacteria</taxon>
        <taxon>Pseudomonadati</taxon>
        <taxon>Pseudomonadota</taxon>
        <taxon>Gammaproteobacteria</taxon>
        <taxon>Oceanospirillales</taxon>
        <taxon>Halomonadaceae</taxon>
        <taxon>Halomonas</taxon>
    </lineage>
</organism>
<feature type="transmembrane region" description="Helical" evidence="5">
    <location>
        <begin position="299"/>
        <end position="320"/>
    </location>
</feature>
<evidence type="ECO:0000256" key="2">
    <source>
        <dbReference type="ARBA" id="ARBA00022692"/>
    </source>
</evidence>
<dbReference type="Gene3D" id="1.20.1420.30">
    <property type="entry name" value="NCX, central ion-binding region"/>
    <property type="match status" value="1"/>
</dbReference>
<comment type="caution">
    <text evidence="7">The sequence shown here is derived from an EMBL/GenBank/DDBJ whole genome shotgun (WGS) entry which is preliminary data.</text>
</comment>
<comment type="subcellular location">
    <subcellularLocation>
        <location evidence="1">Membrane</location>
        <topology evidence="1">Multi-pass membrane protein</topology>
    </subcellularLocation>
</comment>
<feature type="transmembrane region" description="Helical" evidence="5">
    <location>
        <begin position="78"/>
        <end position="98"/>
    </location>
</feature>
<dbReference type="InterPro" id="IPR004837">
    <property type="entry name" value="NaCa_Exmemb"/>
</dbReference>
<sequence>MLVPLIVLTLGLAVLVWSADRFVGAAAATASQAGMSRLLVGMTVVALGTSAPEMVVSTMASLDGIPDLATGNALGSNIANIGLVLGITALIVPIPVRFSIVRRELPLLLGATGLAGYALANGNLGRFDALFLVLLLIFSLWWLFRADAPDAPDARDTDAGEIPDMPLPRALAWLAGTLVLLAVGSRAVVWGAGEIARGLGVSELVIGLTVVAIGTSLPELAACVASALKRHHDIAIGNVIGSNLFNLLVVLPIPGLLAPGPSDPAAAGRDYPVMLALTLALGMLLLWQRRGRIGRLPGALLATSYLGYLSWIGLASLGAAT</sequence>
<feature type="transmembrane region" description="Helical" evidence="5">
    <location>
        <begin position="240"/>
        <end position="259"/>
    </location>
</feature>
<keyword evidence="3 5" id="KW-1133">Transmembrane helix</keyword>
<evidence type="ECO:0000256" key="4">
    <source>
        <dbReference type="ARBA" id="ARBA00023136"/>
    </source>
</evidence>
<keyword evidence="4 5" id="KW-0472">Membrane</keyword>
<feature type="transmembrane region" description="Helical" evidence="5">
    <location>
        <begin position="204"/>
        <end position="228"/>
    </location>
</feature>
<dbReference type="NCBIfam" id="TIGR00367">
    <property type="entry name" value="calcium/sodium antiporter"/>
    <property type="match status" value="1"/>
</dbReference>
<keyword evidence="8" id="KW-1185">Reference proteome</keyword>
<proteinExistence type="predicted"/>
<protein>
    <submittedName>
        <fullName evidence="7">Calcium/sodium antiporter</fullName>
    </submittedName>
</protein>
<keyword evidence="2 5" id="KW-0812">Transmembrane</keyword>
<accession>A0ABV7B0X8</accession>
<evidence type="ECO:0000256" key="1">
    <source>
        <dbReference type="ARBA" id="ARBA00004141"/>
    </source>
</evidence>
<evidence type="ECO:0000256" key="5">
    <source>
        <dbReference type="SAM" id="Phobius"/>
    </source>
</evidence>
<dbReference type="RefSeq" id="WP_379753822.1">
    <property type="nucleotide sequence ID" value="NZ_JBHRSQ010000006.1"/>
</dbReference>
<dbReference type="PANTHER" id="PTHR10846">
    <property type="entry name" value="SODIUM/POTASSIUM/CALCIUM EXCHANGER"/>
    <property type="match status" value="1"/>
</dbReference>
<name>A0ABV7B0X8_9GAMM</name>
<evidence type="ECO:0000313" key="7">
    <source>
        <dbReference type="EMBL" id="MFC2990795.1"/>
    </source>
</evidence>
<reference evidence="8" key="1">
    <citation type="journal article" date="2019" name="Int. J. Syst. Evol. Microbiol.">
        <title>The Global Catalogue of Microorganisms (GCM) 10K type strain sequencing project: providing services to taxonomists for standard genome sequencing and annotation.</title>
        <authorList>
            <consortium name="The Broad Institute Genomics Platform"/>
            <consortium name="The Broad Institute Genome Sequencing Center for Infectious Disease"/>
            <person name="Wu L."/>
            <person name="Ma J."/>
        </authorList>
    </citation>
    <scope>NUCLEOTIDE SEQUENCE [LARGE SCALE GENOMIC DNA]</scope>
    <source>
        <strain evidence="8">KCTC 52660</strain>
    </source>
</reference>
<dbReference type="EMBL" id="JBHRSQ010000006">
    <property type="protein sequence ID" value="MFC2990795.1"/>
    <property type="molecule type" value="Genomic_DNA"/>
</dbReference>
<dbReference type="InterPro" id="IPR004481">
    <property type="entry name" value="K/Na/Ca-exchanger"/>
</dbReference>
<evidence type="ECO:0000313" key="8">
    <source>
        <dbReference type="Proteomes" id="UP001595386"/>
    </source>
</evidence>
<feature type="transmembrane region" description="Helical" evidence="5">
    <location>
        <begin position="105"/>
        <end position="120"/>
    </location>
</feature>
<dbReference type="Proteomes" id="UP001595386">
    <property type="component" value="Unassembled WGS sequence"/>
</dbReference>
<dbReference type="PANTHER" id="PTHR10846:SF8">
    <property type="entry name" value="INNER MEMBRANE PROTEIN YRBG"/>
    <property type="match status" value="1"/>
</dbReference>
<dbReference type="InterPro" id="IPR044880">
    <property type="entry name" value="NCX_ion-bd_dom_sf"/>
</dbReference>
<evidence type="ECO:0000259" key="6">
    <source>
        <dbReference type="Pfam" id="PF01699"/>
    </source>
</evidence>
<gene>
    <name evidence="7" type="ORF">ACFODV_01980</name>
</gene>
<feature type="transmembrane region" description="Helical" evidence="5">
    <location>
        <begin position="271"/>
        <end position="287"/>
    </location>
</feature>
<dbReference type="Pfam" id="PF01699">
    <property type="entry name" value="Na_Ca_ex"/>
    <property type="match status" value="2"/>
</dbReference>
<feature type="transmembrane region" description="Helical" evidence="5">
    <location>
        <begin position="126"/>
        <end position="144"/>
    </location>
</feature>